<keyword evidence="1" id="KW-0472">Membrane</keyword>
<evidence type="ECO:0000256" key="1">
    <source>
        <dbReference type="SAM" id="Phobius"/>
    </source>
</evidence>
<protein>
    <submittedName>
        <fullName evidence="2">Uncharacterized protein</fullName>
    </submittedName>
</protein>
<feature type="transmembrane region" description="Helical" evidence="1">
    <location>
        <begin position="34"/>
        <end position="50"/>
    </location>
</feature>
<evidence type="ECO:0000313" key="2">
    <source>
        <dbReference type="EMBL" id="MDA4844402.1"/>
    </source>
</evidence>
<dbReference type="RefSeq" id="WP_271087932.1">
    <property type="nucleotide sequence ID" value="NZ_JAPJZH010000002.1"/>
</dbReference>
<name>A0ABT4VJX3_9HYPH</name>
<reference evidence="2" key="1">
    <citation type="submission" date="2022-11" db="EMBL/GenBank/DDBJ databases">
        <title>Hoeflea poritis sp. nov., isolated from scleractinian coral Porites lutea.</title>
        <authorList>
            <person name="Zhang G."/>
            <person name="Wei Q."/>
            <person name="Cai L."/>
        </authorList>
    </citation>
    <scope>NUCLEOTIDE SEQUENCE</scope>
    <source>
        <strain evidence="2">E7-10</strain>
    </source>
</reference>
<sequence length="59" mass="6450">MLIVAAAFFAVFLANVLSGAFFGTSFLNDISEMLVLLATAVCFVVAILIREKREQNPQQ</sequence>
<organism evidence="2 3">
    <name type="scientific">Hoeflea poritis</name>
    <dbReference type="NCBI Taxonomy" id="2993659"/>
    <lineage>
        <taxon>Bacteria</taxon>
        <taxon>Pseudomonadati</taxon>
        <taxon>Pseudomonadota</taxon>
        <taxon>Alphaproteobacteria</taxon>
        <taxon>Hyphomicrobiales</taxon>
        <taxon>Rhizobiaceae</taxon>
        <taxon>Hoeflea</taxon>
    </lineage>
</organism>
<keyword evidence="3" id="KW-1185">Reference proteome</keyword>
<proteinExistence type="predicted"/>
<keyword evidence="1" id="KW-0812">Transmembrane</keyword>
<comment type="caution">
    <text evidence="2">The sequence shown here is derived from an EMBL/GenBank/DDBJ whole genome shotgun (WGS) entry which is preliminary data.</text>
</comment>
<evidence type="ECO:0000313" key="3">
    <source>
        <dbReference type="Proteomes" id="UP001148313"/>
    </source>
</evidence>
<gene>
    <name evidence="2" type="ORF">OOZ53_03530</name>
</gene>
<accession>A0ABT4VJX3</accession>
<dbReference type="EMBL" id="JAPJZH010000002">
    <property type="protein sequence ID" value="MDA4844402.1"/>
    <property type="molecule type" value="Genomic_DNA"/>
</dbReference>
<keyword evidence="1" id="KW-1133">Transmembrane helix</keyword>
<dbReference type="Proteomes" id="UP001148313">
    <property type="component" value="Unassembled WGS sequence"/>
</dbReference>